<keyword evidence="10" id="KW-0067">ATP-binding</keyword>
<evidence type="ECO:0000256" key="16">
    <source>
        <dbReference type="PROSITE-ProRule" id="PRU00221"/>
    </source>
</evidence>
<dbReference type="SUPFAM" id="SSF56112">
    <property type="entry name" value="Protein kinase-like (PK-like)"/>
    <property type="match status" value="1"/>
</dbReference>
<dbReference type="FunFam" id="1.25.10.10:FF:000602">
    <property type="entry name" value="Vps15p"/>
    <property type="match status" value="1"/>
</dbReference>
<evidence type="ECO:0000256" key="5">
    <source>
        <dbReference type="ARBA" id="ARBA00022679"/>
    </source>
</evidence>
<dbReference type="InterPro" id="IPR011009">
    <property type="entry name" value="Kinase-like_dom_sf"/>
</dbReference>
<dbReference type="GO" id="GO:0005524">
    <property type="term" value="F:ATP binding"/>
    <property type="evidence" value="ECO:0007669"/>
    <property type="project" value="UniProtKB-KW"/>
</dbReference>
<evidence type="ECO:0000256" key="8">
    <source>
        <dbReference type="ARBA" id="ARBA00022753"/>
    </source>
</evidence>
<dbReference type="Gene3D" id="2.130.10.10">
    <property type="entry name" value="YVTN repeat-like/Quinoprotein amine dehydrogenase"/>
    <property type="match status" value="2"/>
</dbReference>
<evidence type="ECO:0000256" key="4">
    <source>
        <dbReference type="ARBA" id="ARBA00022574"/>
    </source>
</evidence>
<dbReference type="SUPFAM" id="SSF48371">
    <property type="entry name" value="ARM repeat"/>
    <property type="match status" value="1"/>
</dbReference>
<evidence type="ECO:0000313" key="19">
    <source>
        <dbReference type="Proteomes" id="UP000501346"/>
    </source>
</evidence>
<dbReference type="GO" id="GO:0004674">
    <property type="term" value="F:protein serine/threonine kinase activity"/>
    <property type="evidence" value="ECO:0007669"/>
    <property type="project" value="UniProtKB-KW"/>
</dbReference>
<evidence type="ECO:0000256" key="10">
    <source>
        <dbReference type="ARBA" id="ARBA00022840"/>
    </source>
</evidence>
<dbReference type="Gene3D" id="1.10.510.10">
    <property type="entry name" value="Transferase(Phosphotransferase) domain 1"/>
    <property type="match status" value="1"/>
</dbReference>
<dbReference type="SUPFAM" id="SSF50978">
    <property type="entry name" value="WD40 repeat-like"/>
    <property type="match status" value="1"/>
</dbReference>
<dbReference type="GO" id="GO:0016236">
    <property type="term" value="P:macroautophagy"/>
    <property type="evidence" value="ECO:0007669"/>
    <property type="project" value="InterPro"/>
</dbReference>
<keyword evidence="5" id="KW-0808">Transferase</keyword>
<dbReference type="CDD" id="cd13980">
    <property type="entry name" value="STKc_Vps15"/>
    <property type="match status" value="1"/>
</dbReference>
<feature type="repeat" description="HEAT" evidence="15">
    <location>
        <begin position="620"/>
        <end position="658"/>
    </location>
</feature>
<dbReference type="InterPro" id="IPR036322">
    <property type="entry name" value="WD40_repeat_dom_sf"/>
</dbReference>
<dbReference type="PROSITE" id="PS50082">
    <property type="entry name" value="WD_REPEATS_2"/>
    <property type="match status" value="1"/>
</dbReference>
<comment type="catalytic activity">
    <reaction evidence="13">
        <text>L-threonyl-[protein] + ATP = O-phospho-L-threonyl-[protein] + ADP + H(+)</text>
        <dbReference type="Rhea" id="RHEA:46608"/>
        <dbReference type="Rhea" id="RHEA-COMP:11060"/>
        <dbReference type="Rhea" id="RHEA-COMP:11605"/>
        <dbReference type="ChEBI" id="CHEBI:15378"/>
        <dbReference type="ChEBI" id="CHEBI:30013"/>
        <dbReference type="ChEBI" id="CHEBI:30616"/>
        <dbReference type="ChEBI" id="CHEBI:61977"/>
        <dbReference type="ChEBI" id="CHEBI:456216"/>
        <dbReference type="EC" id="2.7.11.1"/>
    </reaction>
    <physiologicalReaction direction="left-to-right" evidence="13">
        <dbReference type="Rhea" id="RHEA:46609"/>
    </physiologicalReaction>
</comment>
<dbReference type="Gene3D" id="1.25.10.10">
    <property type="entry name" value="Leucine-rich Repeat Variant"/>
    <property type="match status" value="1"/>
</dbReference>
<dbReference type="Pfam" id="PF22956">
    <property type="entry name" value="VPS15-like_hel"/>
    <property type="match status" value="1"/>
</dbReference>
<organism evidence="18 19">
    <name type="scientific">Saccharomyces pastorianus</name>
    <name type="common">Lager yeast</name>
    <name type="synonym">Saccharomyces cerevisiae x Saccharomyces eubayanus</name>
    <dbReference type="NCBI Taxonomy" id="27292"/>
    <lineage>
        <taxon>Eukaryota</taxon>
        <taxon>Fungi</taxon>
        <taxon>Dikarya</taxon>
        <taxon>Ascomycota</taxon>
        <taxon>Saccharomycotina</taxon>
        <taxon>Saccharomycetes</taxon>
        <taxon>Saccharomycetales</taxon>
        <taxon>Saccharomycetaceae</taxon>
        <taxon>Saccharomyces</taxon>
    </lineage>
</organism>
<keyword evidence="11" id="KW-0072">Autophagy</keyword>
<dbReference type="GO" id="GO:0006623">
    <property type="term" value="P:protein targeting to vacuole"/>
    <property type="evidence" value="ECO:0007669"/>
    <property type="project" value="TreeGrafter"/>
</dbReference>
<dbReference type="EMBL" id="CP048984">
    <property type="protein sequence ID" value="QID78099.1"/>
    <property type="molecule type" value="Genomic_DNA"/>
</dbReference>
<evidence type="ECO:0000256" key="15">
    <source>
        <dbReference type="PROSITE-ProRule" id="PRU00103"/>
    </source>
</evidence>
<dbReference type="InterPro" id="IPR008271">
    <property type="entry name" value="Ser/Thr_kinase_AS"/>
</dbReference>
<dbReference type="GO" id="GO:0010008">
    <property type="term" value="C:endosome membrane"/>
    <property type="evidence" value="ECO:0007669"/>
    <property type="project" value="UniProtKB-SubCell"/>
</dbReference>
<reference evidence="18 19" key="1">
    <citation type="journal article" date="2019" name="BMC Genomics">
        <title>Chromosome level assembly and comparative genome analysis confirm lager-brewing yeasts originated from a single hybridization.</title>
        <authorList>
            <person name="Salazar A.N."/>
            <person name="Gorter de Vries A.R."/>
            <person name="van den Broek M."/>
            <person name="Brouwers N."/>
            <person name="de la Torre Cortes P."/>
            <person name="Kuijpers N.G.A."/>
            <person name="Daran J.G."/>
            <person name="Abeel T."/>
        </authorList>
    </citation>
    <scope>NUCLEOTIDE SEQUENCE [LARGE SCALE GENOMIC DNA]</scope>
    <source>
        <strain evidence="18 19">CBS 1483</strain>
    </source>
</reference>
<dbReference type="SMART" id="SM00320">
    <property type="entry name" value="WD40"/>
    <property type="match status" value="5"/>
</dbReference>
<dbReference type="PROSITE" id="PS50011">
    <property type="entry name" value="PROTEIN_KINASE_DOM"/>
    <property type="match status" value="1"/>
</dbReference>
<evidence type="ECO:0000256" key="11">
    <source>
        <dbReference type="ARBA" id="ARBA00023006"/>
    </source>
</evidence>
<dbReference type="GO" id="GO:0034272">
    <property type="term" value="C:phosphatidylinositol 3-kinase complex, class III, type II"/>
    <property type="evidence" value="ECO:0007669"/>
    <property type="project" value="TreeGrafter"/>
</dbReference>
<keyword evidence="7" id="KW-0547">Nucleotide-binding</keyword>
<dbReference type="InterPro" id="IPR011989">
    <property type="entry name" value="ARM-like"/>
</dbReference>
<evidence type="ECO:0000256" key="7">
    <source>
        <dbReference type="ARBA" id="ARBA00022741"/>
    </source>
</evidence>
<evidence type="ECO:0000256" key="1">
    <source>
        <dbReference type="ARBA" id="ARBA00004455"/>
    </source>
</evidence>
<evidence type="ECO:0000256" key="2">
    <source>
        <dbReference type="ARBA" id="ARBA00012513"/>
    </source>
</evidence>
<dbReference type="InterPro" id="IPR045162">
    <property type="entry name" value="Vps15-like"/>
</dbReference>
<dbReference type="SMART" id="SM00220">
    <property type="entry name" value="S_TKc"/>
    <property type="match status" value="1"/>
</dbReference>
<feature type="domain" description="Protein kinase" evidence="17">
    <location>
        <begin position="27"/>
        <end position="300"/>
    </location>
</feature>
<evidence type="ECO:0000256" key="3">
    <source>
        <dbReference type="ARBA" id="ARBA00022527"/>
    </source>
</evidence>
<dbReference type="GO" id="GO:0034271">
    <property type="term" value="C:phosphatidylinositol 3-kinase complex, class III, type I"/>
    <property type="evidence" value="ECO:0007669"/>
    <property type="project" value="TreeGrafter"/>
</dbReference>
<keyword evidence="19" id="KW-1185">Reference proteome</keyword>
<evidence type="ECO:0000256" key="12">
    <source>
        <dbReference type="ARBA" id="ARBA00037864"/>
    </source>
</evidence>
<keyword evidence="9 18" id="KW-0418">Kinase</keyword>
<keyword evidence="4 16" id="KW-0853">WD repeat</keyword>
<dbReference type="InterPro" id="IPR015943">
    <property type="entry name" value="WD40/YVTN_repeat-like_dom_sf"/>
</dbReference>
<dbReference type="InterPro" id="IPR001680">
    <property type="entry name" value="WD40_rpt"/>
</dbReference>
<dbReference type="InterPro" id="IPR016024">
    <property type="entry name" value="ARM-type_fold"/>
</dbReference>
<accession>A0A6C1DMG9</accession>
<dbReference type="FunFam" id="1.10.510.10:FF:000497">
    <property type="entry name" value="Phosphoinositide 3-kinase regulatory subunit"/>
    <property type="match status" value="1"/>
</dbReference>
<dbReference type="Proteomes" id="UP000501346">
    <property type="component" value="Chromosome ScII"/>
</dbReference>
<evidence type="ECO:0000256" key="13">
    <source>
        <dbReference type="ARBA" id="ARBA00048659"/>
    </source>
</evidence>
<dbReference type="InterPro" id="IPR021133">
    <property type="entry name" value="HEAT_type_2"/>
</dbReference>
<evidence type="ECO:0000256" key="6">
    <source>
        <dbReference type="ARBA" id="ARBA00022737"/>
    </source>
</evidence>
<dbReference type="OrthoDB" id="242910at2759"/>
<gene>
    <name evidence="18" type="primary">VPS15_1</name>
    <name evidence="18" type="ORF">GRS66_000302</name>
</gene>
<name>A0A6C1DMG9_SACPS</name>
<proteinExistence type="predicted"/>
<keyword evidence="3" id="KW-0723">Serine/threonine-protein kinase</keyword>
<evidence type="ECO:0000256" key="9">
    <source>
        <dbReference type="ARBA" id="ARBA00022777"/>
    </source>
</evidence>
<dbReference type="GO" id="GO:0005770">
    <property type="term" value="C:late endosome"/>
    <property type="evidence" value="ECO:0007669"/>
    <property type="project" value="TreeGrafter"/>
</dbReference>
<sequence length="1454" mass="166370">MGAQLSLVVQASPSIAIFSYIDVLEEVHYVSQLNSSRFLKTCKALDPNGEIVIKVFIKPKDQYSLRPFLQRIRAQSFKLGQLPHVLNYSKLIETNRAGYMIRQHLKNNLYDRLSLRPYLQDIELKFIAFQLLNALKDIHNLNIVHGDIKTENILVTSWNWCILTDFAAFIKPVYLPEDNPGEFLFYFDTSKRRTCYLAPERFNSKLYQDGKSNNGRLTKEMDIFSLGCVIAEIFAEGRPIFNLSQLFKYKSNSYDVNREFLMEEMNSTDLRNLVLDMIQLDPSKRLSCDELLNKYRGIFFPDYFYTFIYDYFRNLVTMTTSTPISDNTCTNSTLEDNVKLLDETTEKIYRDFSQICHCLDFPLIKDGGEIGSDPPILESYKIEIEISRFLNTNLYFPQNYHLVLQQFTKVSEKVKSVKEECALLFISYLSHSIRSIVSTATKLKNLELLAVFAQFVSDENKIDRVVPYFVCCFEDSDQDVQALSLLTLIQVLTSVRKLNQLNENIFVDYLLPRLKRLLISNRQNTNYLRIVFANCLSDLAIIINRFQEFTFAQHCNDNSMDNNTEIMESSTKYSAKLIQSVEDLTVSFLTDNDTYVKMALLQNILPLCKFFGRERTNDIILSHLITYLNDKDPALRVSLIQTISGISILLGTVTLEQYILPLLIQTITDSEELVVISVLQSLKSLFKTGLIRKKYYIDISKTTSPLLLHPNNWIRQFTLMIIIEIINKLSKAEVYCILYPIIRPFFEFDVEFNFKSMISCCKQPVSRSVYNLLCSWSVRASKSLFWKKIITNHVDSFGNNRIEFITKNYSSKNYGFNKRDTKSSSSLKGIKTSSTVYSHDNKEIPLTAEDRNWIDKFHIIGLTEKDIWKIVALRGYVIRTARVMAANPDFPYNNSNYRPLVQNSPPNLNLTNIMPRNIFFDVEFAEESTSEGQDSNLENQQIYKYDESEKDSNKLNINGSKQLSTVMDINGSLIFKNKSIATTTSNLKNVFVQLEPTSYHMHSPNHGLKDNANVKPERKVVVSNSYEGDVESIEKFLSTFKILPPLRDYKEFGPIQEIVRSPNMGNLRGKLIATLMENEPNSITSSAVSPGEIPYLITGSDQGVIKIWNLKEIIVGEVYSSSLTYDCSSTVTQITMIPNFDAFAVSSKDGQIIVLKVNHYQQESEVKFLNCECIRKINLKNFGKNEYAVRMRAFVNEEKSLLVALTNLSRVIIFDIRTLERLQIIENSPRHGAVSSICIDEECCVLILGTTRGIIDIWDIRFNVLIRSWSFGDHAPITHVEVCQFYGKNSVIVVGGSSKTFLTIWNFVKGHCQYAFINSDEQPSMEHFLPIEKGLEELNFCGIRSLNALSTISVSNDKILLTDEATSSIVMFSLNELSSSKAVISPSRFSDVFIPTQVTANLTMLLRKMKRTSTHSVDDSLYHHDIINSISTCEVDETPLLVACDNSGLIGIFQ</sequence>
<dbReference type="PROSITE" id="PS00108">
    <property type="entry name" value="PROTEIN_KINASE_ST"/>
    <property type="match status" value="1"/>
</dbReference>
<evidence type="ECO:0000313" key="18">
    <source>
        <dbReference type="EMBL" id="QID78099.1"/>
    </source>
</evidence>
<dbReference type="GO" id="GO:0005794">
    <property type="term" value="C:Golgi apparatus"/>
    <property type="evidence" value="ECO:0007669"/>
    <property type="project" value="UniProtKB-SubCell"/>
</dbReference>
<dbReference type="PROSITE" id="PS50077">
    <property type="entry name" value="HEAT_REPEAT"/>
    <property type="match status" value="1"/>
</dbReference>
<dbReference type="InterPro" id="IPR055231">
    <property type="entry name" value="2AA_helical"/>
</dbReference>
<dbReference type="GO" id="GO:0071561">
    <property type="term" value="C:nucleus-vacuole junction"/>
    <property type="evidence" value="ECO:0007669"/>
    <property type="project" value="TreeGrafter"/>
</dbReference>
<dbReference type="EC" id="2.7.11.1" evidence="2"/>
<comment type="subcellular location">
    <subcellularLocation>
        <location evidence="1">Endosome membrane</location>
        <topology evidence="1">Lipid-anchor</topology>
    </subcellularLocation>
    <subcellularLocation>
        <location evidence="12">Golgi apparatus</location>
        <location evidence="12">trans-Golgi network membrane</location>
        <topology evidence="12">Lipid-anchor</topology>
    </subcellularLocation>
</comment>
<comment type="catalytic activity">
    <reaction evidence="14">
        <text>L-seryl-[protein] + ATP = O-phospho-L-seryl-[protein] + ADP + H(+)</text>
        <dbReference type="Rhea" id="RHEA:17989"/>
        <dbReference type="Rhea" id="RHEA-COMP:9863"/>
        <dbReference type="Rhea" id="RHEA-COMP:11604"/>
        <dbReference type="ChEBI" id="CHEBI:15378"/>
        <dbReference type="ChEBI" id="CHEBI:29999"/>
        <dbReference type="ChEBI" id="CHEBI:30616"/>
        <dbReference type="ChEBI" id="CHEBI:83421"/>
        <dbReference type="ChEBI" id="CHEBI:456216"/>
        <dbReference type="EC" id="2.7.11.1"/>
    </reaction>
    <physiologicalReaction direction="left-to-right" evidence="14">
        <dbReference type="Rhea" id="RHEA:17990"/>
    </physiologicalReaction>
</comment>
<dbReference type="PANTHER" id="PTHR17583:SF0">
    <property type="entry name" value="PHOSPHOINOSITIDE 3-KINASE REGULATORY SUBUNIT 4"/>
    <property type="match status" value="1"/>
</dbReference>
<evidence type="ECO:0000259" key="17">
    <source>
        <dbReference type="PROSITE" id="PS50011"/>
    </source>
</evidence>
<dbReference type="Pfam" id="PF00069">
    <property type="entry name" value="Pkinase"/>
    <property type="match status" value="1"/>
</dbReference>
<dbReference type="GO" id="GO:0045324">
    <property type="term" value="P:late endosome to vacuole transport"/>
    <property type="evidence" value="ECO:0007669"/>
    <property type="project" value="InterPro"/>
</dbReference>
<keyword evidence="8" id="KW-0967">Endosome</keyword>
<dbReference type="PANTHER" id="PTHR17583">
    <property type="entry name" value="PHOSPHOINOSITIDE 3-KINASE REGULATORY SUBUNIT 4"/>
    <property type="match status" value="1"/>
</dbReference>
<evidence type="ECO:0000256" key="14">
    <source>
        <dbReference type="ARBA" id="ARBA00048977"/>
    </source>
</evidence>
<dbReference type="InterPro" id="IPR000719">
    <property type="entry name" value="Prot_kinase_dom"/>
</dbReference>
<protein>
    <recommendedName>
        <fullName evidence="2">non-specific serine/threonine protein kinase</fullName>
        <ecNumber evidence="2">2.7.11.1</ecNumber>
    </recommendedName>
</protein>
<keyword evidence="6" id="KW-0677">Repeat</keyword>
<feature type="repeat" description="WD" evidence="16">
    <location>
        <begin position="1076"/>
        <end position="1111"/>
    </location>
</feature>